<dbReference type="EMBL" id="JAQOSQ010000002">
    <property type="protein sequence ID" value="MDJ1182122.1"/>
    <property type="molecule type" value="Genomic_DNA"/>
</dbReference>
<evidence type="ECO:0000313" key="2">
    <source>
        <dbReference type="Proteomes" id="UP001232992"/>
    </source>
</evidence>
<comment type="caution">
    <text evidence="1">The sequence shown here is derived from an EMBL/GenBank/DDBJ whole genome shotgun (WGS) entry which is preliminary data.</text>
</comment>
<reference evidence="1 2" key="1">
    <citation type="submission" date="2023-01" db="EMBL/GenBank/DDBJ databases">
        <title>Novel diversity within Roseofilum (Cyanobacteria; Desertifilaceae) from marine benthic mats with descriptions of four novel species.</title>
        <authorList>
            <person name="Wang Y."/>
            <person name="Berthold D.E."/>
            <person name="Hu J."/>
            <person name="Lefler F.W."/>
            <person name="Laughinghouse H.D. IV."/>
        </authorList>
    </citation>
    <scope>NUCLEOTIDE SEQUENCE [LARGE SCALE GENOMIC DNA]</scope>
    <source>
        <strain evidence="1 2">BLCC-M143</strain>
    </source>
</reference>
<keyword evidence="2" id="KW-1185">Reference proteome</keyword>
<protein>
    <submittedName>
        <fullName evidence="1">Cof-type HAD-IIB family hydrolase</fullName>
    </submittedName>
</protein>
<dbReference type="Gene3D" id="3.30.1240.10">
    <property type="match status" value="1"/>
</dbReference>
<dbReference type="Pfam" id="PF08282">
    <property type="entry name" value="Hydrolase_3"/>
    <property type="match status" value="1"/>
</dbReference>
<dbReference type="RefSeq" id="WP_283756775.1">
    <property type="nucleotide sequence ID" value="NZ_JAQOSQ010000002.1"/>
</dbReference>
<proteinExistence type="predicted"/>
<dbReference type="GO" id="GO:0016787">
    <property type="term" value="F:hydrolase activity"/>
    <property type="evidence" value="ECO:0007669"/>
    <property type="project" value="UniProtKB-KW"/>
</dbReference>
<dbReference type="SFLD" id="SFLDS00003">
    <property type="entry name" value="Haloacid_Dehalogenase"/>
    <property type="match status" value="1"/>
</dbReference>
<evidence type="ECO:0000313" key="1">
    <source>
        <dbReference type="EMBL" id="MDJ1182122.1"/>
    </source>
</evidence>
<dbReference type="SUPFAM" id="SSF56784">
    <property type="entry name" value="HAD-like"/>
    <property type="match status" value="1"/>
</dbReference>
<dbReference type="PROSITE" id="PS01229">
    <property type="entry name" value="COF_2"/>
    <property type="match status" value="1"/>
</dbReference>
<name>A0ABT7BTK0_9CYAN</name>
<dbReference type="PANTHER" id="PTHR10000:SF8">
    <property type="entry name" value="HAD SUPERFAMILY HYDROLASE-LIKE, TYPE 3"/>
    <property type="match status" value="1"/>
</dbReference>
<dbReference type="SFLD" id="SFLDG01140">
    <property type="entry name" value="C2.B:_Phosphomannomutase_and_P"/>
    <property type="match status" value="1"/>
</dbReference>
<gene>
    <name evidence="1" type="ORF">PMH09_02860</name>
</gene>
<dbReference type="NCBIfam" id="TIGR00099">
    <property type="entry name" value="Cof-subfamily"/>
    <property type="match status" value="1"/>
</dbReference>
<accession>A0ABT7BTK0</accession>
<dbReference type="Proteomes" id="UP001232992">
    <property type="component" value="Unassembled WGS sequence"/>
</dbReference>
<dbReference type="NCBIfam" id="TIGR01484">
    <property type="entry name" value="HAD-SF-IIB"/>
    <property type="match status" value="1"/>
</dbReference>
<dbReference type="InterPro" id="IPR006379">
    <property type="entry name" value="HAD-SF_hydro_IIB"/>
</dbReference>
<dbReference type="InterPro" id="IPR023214">
    <property type="entry name" value="HAD_sf"/>
</dbReference>
<dbReference type="PANTHER" id="PTHR10000">
    <property type="entry name" value="PHOSPHOSERINE PHOSPHATASE"/>
    <property type="match status" value="1"/>
</dbReference>
<keyword evidence="1" id="KW-0378">Hydrolase</keyword>
<dbReference type="InterPro" id="IPR036412">
    <property type="entry name" value="HAD-like_sf"/>
</dbReference>
<dbReference type="Gene3D" id="3.40.50.1000">
    <property type="entry name" value="HAD superfamily/HAD-like"/>
    <property type="match status" value="1"/>
</dbReference>
<organism evidence="1 2">
    <name type="scientific">Roseofilum casamattae BLCC-M143</name>
    <dbReference type="NCBI Taxonomy" id="3022442"/>
    <lineage>
        <taxon>Bacteria</taxon>
        <taxon>Bacillati</taxon>
        <taxon>Cyanobacteriota</taxon>
        <taxon>Cyanophyceae</taxon>
        <taxon>Desertifilales</taxon>
        <taxon>Desertifilaceae</taxon>
        <taxon>Roseofilum</taxon>
        <taxon>Roseofilum casamattae</taxon>
    </lineage>
</organism>
<sequence length="280" mass="30826">MSSRSQIELLILDIDGTIAGESNQVTQPVIDTISKVQALGIPVAIATGRMFFSACRFYQAIGSQLPLICYNGALIKHPQTEKVYRHIPVSIPLAREIIDVLETSEYRDRLGIHFYLNDQLYVRELSDDTRNYIRRSSAKVNVVGDLRSLLDTGENAEPTKILALSADTELIAEVSAYLSQSYAETQLHFTCSTPTFLEITNPAANKGRAIQYLAETILGISIDRVMAIGDNFNDLEMIKCASIGVAMGNSPPEIQKIADWVAPDVEDDGAIAAIERFILC</sequence>
<dbReference type="CDD" id="cd07516">
    <property type="entry name" value="HAD_Pase"/>
    <property type="match status" value="1"/>
</dbReference>
<dbReference type="InterPro" id="IPR000150">
    <property type="entry name" value="Cof"/>
</dbReference>